<feature type="domain" description="Glycoside hydrolase family 20 catalytic" evidence="3">
    <location>
        <begin position="92"/>
        <end position="278"/>
    </location>
</feature>
<feature type="domain" description="Glycoside Hydrolase 20C C-terminal" evidence="4">
    <location>
        <begin position="422"/>
        <end position="609"/>
    </location>
</feature>
<dbReference type="EMBL" id="BAAADJ010000014">
    <property type="protein sequence ID" value="GAA0323697.1"/>
    <property type="molecule type" value="Genomic_DNA"/>
</dbReference>
<dbReference type="Proteomes" id="UP001500782">
    <property type="component" value="Unassembled WGS sequence"/>
</dbReference>
<dbReference type="Pfam" id="PF00728">
    <property type="entry name" value="Glyco_hydro_20"/>
    <property type="match status" value="1"/>
</dbReference>
<evidence type="ECO:0000313" key="6">
    <source>
        <dbReference type="Proteomes" id="UP001500782"/>
    </source>
</evidence>
<dbReference type="PANTHER" id="PTHR21040:SF8">
    <property type="entry name" value="BCDNA.GH04120"/>
    <property type="match status" value="1"/>
</dbReference>
<accession>A0ABN0W2W6</accession>
<evidence type="ECO:0000313" key="5">
    <source>
        <dbReference type="EMBL" id="GAA0323697.1"/>
    </source>
</evidence>
<dbReference type="RefSeq" id="WP_343797413.1">
    <property type="nucleotide sequence ID" value="NZ_BAAADJ010000014.1"/>
</dbReference>
<evidence type="ECO:0000259" key="3">
    <source>
        <dbReference type="Pfam" id="PF00728"/>
    </source>
</evidence>
<dbReference type="CDD" id="cd06565">
    <property type="entry name" value="GH20_GcnA-like"/>
    <property type="match status" value="1"/>
</dbReference>
<comment type="similarity">
    <text evidence="1">Belongs to the glycosyl hydrolase 20 family.</text>
</comment>
<comment type="caution">
    <text evidence="5">The sequence shown here is derived from an EMBL/GenBank/DDBJ whole genome shotgun (WGS) entry which is preliminary data.</text>
</comment>
<proteinExistence type="inferred from homology"/>
<reference evidence="5 6" key="1">
    <citation type="journal article" date="2019" name="Int. J. Syst. Evol. Microbiol.">
        <title>The Global Catalogue of Microorganisms (GCM) 10K type strain sequencing project: providing services to taxonomists for standard genome sequencing and annotation.</title>
        <authorList>
            <consortium name="The Broad Institute Genomics Platform"/>
            <consortium name="The Broad Institute Genome Sequencing Center for Infectious Disease"/>
            <person name="Wu L."/>
            <person name="Ma J."/>
        </authorList>
    </citation>
    <scope>NUCLEOTIDE SEQUENCE [LARGE SCALE GENOMIC DNA]</scope>
    <source>
        <strain evidence="5 6">JCM 9731</strain>
    </source>
</reference>
<protein>
    <submittedName>
        <fullName evidence="5">Beta-N-acetylhexosaminidase</fullName>
    </submittedName>
</protein>
<dbReference type="Gene3D" id="3.20.20.80">
    <property type="entry name" value="Glycosidases"/>
    <property type="match status" value="1"/>
</dbReference>
<dbReference type="InterPro" id="IPR015883">
    <property type="entry name" value="Glyco_hydro_20_cat"/>
</dbReference>
<organism evidence="5 6">
    <name type="scientific">Bacillus carboniphilus</name>
    <dbReference type="NCBI Taxonomy" id="86663"/>
    <lineage>
        <taxon>Bacteria</taxon>
        <taxon>Bacillati</taxon>
        <taxon>Bacillota</taxon>
        <taxon>Bacilli</taxon>
        <taxon>Bacillales</taxon>
        <taxon>Bacillaceae</taxon>
        <taxon>Bacillus</taxon>
    </lineage>
</organism>
<gene>
    <name evidence="5" type="ORF">GCM10008967_12760</name>
</gene>
<evidence type="ECO:0000256" key="2">
    <source>
        <dbReference type="ARBA" id="ARBA00022801"/>
    </source>
</evidence>
<keyword evidence="2" id="KW-0378">Hydrolase</keyword>
<evidence type="ECO:0000256" key="1">
    <source>
        <dbReference type="ARBA" id="ARBA00006285"/>
    </source>
</evidence>
<dbReference type="Gene3D" id="1.20.120.670">
    <property type="entry name" value="N-acetyl-b-d-glucoasminidase"/>
    <property type="match status" value="1"/>
</dbReference>
<name>A0ABN0W2W6_9BACI</name>
<dbReference type="SUPFAM" id="SSF51445">
    <property type="entry name" value="(Trans)glycosidases"/>
    <property type="match status" value="1"/>
</dbReference>
<dbReference type="PANTHER" id="PTHR21040">
    <property type="entry name" value="BCDNA.GH04120"/>
    <property type="match status" value="1"/>
</dbReference>
<sequence length="630" mass="73272">MKICFKGNLEGIEKGIDIMSEYLDFTIAPEGMEVHISQVEESILHVSLEQNVAHIQFQKKIHFFRGLGLLLENIRTKNQFTITETPQFDTNGVMLDCSRNGVMTTESIEKMVRHMALMGLNLIMLYTEDTYEVEGEPYFGYLRGRYTQEELRKCDEYAELFGIEMVPCIQTLAHLQTFLRWRVTAPIKESADILLVGEEKTYDFIKKIIKAASAPFKSNRIHIGMDEAFLLGRGKYLDLHGLRNRYDIMNEHLHEVMKITRELDLKPMIWSDMYFRISSKSGGYYDPNVEFSKDLIEAIPNDIQFVYWDYYHENEEHYKTFLNKHFQLNSNPVFAGGIWTWNGVTPHYKKTFATTNAALSACKSEGVKEVFATMWGDNGQETNVFSSLLGMQLYAEHGYSKKVDQERLKNRFKFCTGGNYDSFFDLGILDLPHNVDDIQQEFGQPDNPSKYLLWQDIMVGIFDKHVEGKNLSIFYSEAEELYQNHVELNPEWVELFKVNKALAAVLNIKSEIGNQLQTAYKEKNKKELEQIESEILPLLTNKVQELKELHRNQWMSTYKPFGWEVLDIRYGGVLSRIDTARYRLKEFLAGQLERLEELEEERLFVDPNISGSDRLGRMNLYNQIATVNPL</sequence>
<dbReference type="InterPro" id="IPR038901">
    <property type="entry name" value="HEXDC-like"/>
</dbReference>
<dbReference type="InterPro" id="IPR041063">
    <property type="entry name" value="Glyco_H_20C_C"/>
</dbReference>
<dbReference type="InterPro" id="IPR017853">
    <property type="entry name" value="GH"/>
</dbReference>
<evidence type="ECO:0000259" key="4">
    <source>
        <dbReference type="Pfam" id="PF18088"/>
    </source>
</evidence>
<keyword evidence="6" id="KW-1185">Reference proteome</keyword>
<dbReference type="Pfam" id="PF18088">
    <property type="entry name" value="Glyco_H_20C_C"/>
    <property type="match status" value="1"/>
</dbReference>